<feature type="site" description="Interaction with substrate tRNA" evidence="10">
    <location>
        <position position="114"/>
    </location>
</feature>
<dbReference type="OrthoDB" id="9776390at2"/>
<comment type="caution">
    <text evidence="14">The sequence shown here is derived from an EMBL/GenBank/DDBJ whole genome shotgun (WGS) entry which is preliminary data.</text>
</comment>
<evidence type="ECO:0000313" key="14">
    <source>
        <dbReference type="EMBL" id="PXW55855.1"/>
    </source>
</evidence>
<evidence type="ECO:0000256" key="5">
    <source>
        <dbReference type="ARBA" id="ARBA00022694"/>
    </source>
</evidence>
<comment type="caution">
    <text evidence="10">Lacks conserved residue(s) required for the propagation of feature annotation.</text>
</comment>
<evidence type="ECO:0000256" key="8">
    <source>
        <dbReference type="ARBA" id="ARBA00022842"/>
    </source>
</evidence>
<dbReference type="GO" id="GO:0052381">
    <property type="term" value="F:tRNA dimethylallyltransferase activity"/>
    <property type="evidence" value="ECO:0007669"/>
    <property type="project" value="UniProtKB-UniRule"/>
</dbReference>
<feature type="binding site" evidence="10">
    <location>
        <begin position="25"/>
        <end position="30"/>
    </location>
    <ligand>
        <name>substrate</name>
    </ligand>
</feature>
<evidence type="ECO:0000256" key="10">
    <source>
        <dbReference type="HAMAP-Rule" id="MF_00185"/>
    </source>
</evidence>
<evidence type="ECO:0000256" key="12">
    <source>
        <dbReference type="RuleBase" id="RU003784"/>
    </source>
</evidence>
<keyword evidence="7 10" id="KW-0067">ATP-binding</keyword>
<dbReference type="InterPro" id="IPR039657">
    <property type="entry name" value="Dimethylallyltransferase"/>
</dbReference>
<dbReference type="InterPro" id="IPR018022">
    <property type="entry name" value="IPT"/>
</dbReference>
<reference evidence="14 15" key="1">
    <citation type="submission" date="2018-05" db="EMBL/GenBank/DDBJ databases">
        <title>Genomic Encyclopedia of Type Strains, Phase IV (KMG-IV): sequencing the most valuable type-strain genomes for metagenomic binning, comparative biology and taxonomic classification.</title>
        <authorList>
            <person name="Goeker M."/>
        </authorList>
    </citation>
    <scope>NUCLEOTIDE SEQUENCE [LARGE SCALE GENOMIC DNA]</scope>
    <source>
        <strain evidence="14 15">DSM 6462</strain>
    </source>
</reference>
<dbReference type="InterPro" id="IPR027417">
    <property type="entry name" value="P-loop_NTPase"/>
</dbReference>
<keyword evidence="5 10" id="KW-0819">tRNA processing</keyword>
<dbReference type="Proteomes" id="UP000248021">
    <property type="component" value="Unassembled WGS sequence"/>
</dbReference>
<evidence type="ECO:0000256" key="13">
    <source>
        <dbReference type="RuleBase" id="RU003785"/>
    </source>
</evidence>
<dbReference type="Gene3D" id="1.10.20.140">
    <property type="match status" value="1"/>
</dbReference>
<comment type="cofactor">
    <cofactor evidence="1 10">
        <name>Mg(2+)</name>
        <dbReference type="ChEBI" id="CHEBI:18420"/>
    </cofactor>
</comment>
<comment type="catalytic activity">
    <reaction evidence="9 10 11">
        <text>adenosine(37) in tRNA + dimethylallyl diphosphate = N(6)-dimethylallyladenosine(37) in tRNA + diphosphate</text>
        <dbReference type="Rhea" id="RHEA:26482"/>
        <dbReference type="Rhea" id="RHEA-COMP:10162"/>
        <dbReference type="Rhea" id="RHEA-COMP:10375"/>
        <dbReference type="ChEBI" id="CHEBI:33019"/>
        <dbReference type="ChEBI" id="CHEBI:57623"/>
        <dbReference type="ChEBI" id="CHEBI:74411"/>
        <dbReference type="ChEBI" id="CHEBI:74415"/>
        <dbReference type="EC" id="2.5.1.75"/>
    </reaction>
</comment>
<sequence length="342" mass="37535">MQTGWIGKDVNVSDRLRAILIAGPTASGKSALAISLARRCGGVVVNADSMQVYRDLRIITARPDEDEEAMAPHDLYGHVDGAENYSVGRYLADIAPVLESARAADRPVIITGGTGLYFKALLEGLSDIPTVPEEVRRDVRTRAEGRDTPLLYADLAVRDPASAARIGPTDRQRILRAMEVLAATGRPLTFFRSHKRPGLLAKAERLALFLMPERAELVRRIDARFLAMMELGALKEVRALAARGLDPDLPVMRAHGVPWLVRHLRGEIELDAAVREAQGDTRRYAKRQFTFFRHQLAGFRWVTPEEAGSVVADQGWLALAKARSAEGGEIRSAVTSTPSTSR</sequence>
<dbReference type="NCBIfam" id="TIGR00174">
    <property type="entry name" value="miaA"/>
    <property type="match status" value="1"/>
</dbReference>
<organism evidence="14 15">
    <name type="scientific">Chelatococcus asaccharovorans</name>
    <dbReference type="NCBI Taxonomy" id="28210"/>
    <lineage>
        <taxon>Bacteria</taxon>
        <taxon>Pseudomonadati</taxon>
        <taxon>Pseudomonadota</taxon>
        <taxon>Alphaproteobacteria</taxon>
        <taxon>Hyphomicrobiales</taxon>
        <taxon>Chelatococcaceae</taxon>
        <taxon>Chelatococcus</taxon>
    </lineage>
</organism>
<dbReference type="Gene3D" id="3.40.50.300">
    <property type="entry name" value="P-loop containing nucleotide triphosphate hydrolases"/>
    <property type="match status" value="1"/>
</dbReference>
<dbReference type="HAMAP" id="MF_00185">
    <property type="entry name" value="IPP_trans"/>
    <property type="match status" value="1"/>
</dbReference>
<dbReference type="SUPFAM" id="SSF52540">
    <property type="entry name" value="P-loop containing nucleoside triphosphate hydrolases"/>
    <property type="match status" value="2"/>
</dbReference>
<feature type="binding site" evidence="10">
    <location>
        <begin position="23"/>
        <end position="30"/>
    </location>
    <ligand>
        <name>ATP</name>
        <dbReference type="ChEBI" id="CHEBI:30616"/>
    </ligand>
</feature>
<feature type="region of interest" description="Interaction with substrate tRNA" evidence="10">
    <location>
        <begin position="172"/>
        <end position="176"/>
    </location>
</feature>
<keyword evidence="8 10" id="KW-0460">Magnesium</keyword>
<feature type="region of interest" description="Interaction with substrate tRNA" evidence="10">
    <location>
        <begin position="48"/>
        <end position="51"/>
    </location>
</feature>
<keyword evidence="4 10" id="KW-0808">Transferase</keyword>
<dbReference type="PANTHER" id="PTHR11088:SF60">
    <property type="entry name" value="TRNA DIMETHYLALLYLTRANSFERASE"/>
    <property type="match status" value="1"/>
</dbReference>
<proteinExistence type="inferred from homology"/>
<evidence type="ECO:0000256" key="11">
    <source>
        <dbReference type="RuleBase" id="RU003783"/>
    </source>
</evidence>
<accession>A0A2V3U0M7</accession>
<dbReference type="PANTHER" id="PTHR11088">
    <property type="entry name" value="TRNA DIMETHYLALLYLTRANSFERASE"/>
    <property type="match status" value="1"/>
</dbReference>
<comment type="similarity">
    <text evidence="3 10 13">Belongs to the IPP transferase family.</text>
</comment>
<evidence type="ECO:0000256" key="9">
    <source>
        <dbReference type="ARBA" id="ARBA00049563"/>
    </source>
</evidence>
<feature type="site" description="Interaction with substrate tRNA" evidence="10">
    <location>
        <position position="136"/>
    </location>
</feature>
<keyword evidence="15" id="KW-1185">Reference proteome</keyword>
<evidence type="ECO:0000256" key="7">
    <source>
        <dbReference type="ARBA" id="ARBA00022840"/>
    </source>
</evidence>
<protein>
    <recommendedName>
        <fullName evidence="10">tRNA dimethylallyltransferase</fullName>
        <ecNumber evidence="10">2.5.1.75</ecNumber>
    </recommendedName>
    <alternativeName>
        <fullName evidence="10">Dimethylallyl diphosphate:tRNA dimethylallyltransferase</fullName>
        <shortName evidence="10">DMAPP:tRNA dimethylallyltransferase</shortName>
        <shortName evidence="10">DMATase</shortName>
    </alternativeName>
    <alternativeName>
        <fullName evidence="10">Isopentenyl-diphosphate:tRNA isopentenyltransferase</fullName>
        <shortName evidence="10">IPP transferase</shortName>
        <shortName evidence="10">IPPT</shortName>
        <shortName evidence="10">IPTase</shortName>
    </alternativeName>
</protein>
<gene>
    <name evidence="10" type="primary">miaA</name>
    <name evidence="14" type="ORF">C7450_109268</name>
</gene>
<dbReference type="Pfam" id="PF01715">
    <property type="entry name" value="IPPT"/>
    <property type="match status" value="1"/>
</dbReference>
<dbReference type="GO" id="GO:0005524">
    <property type="term" value="F:ATP binding"/>
    <property type="evidence" value="ECO:0007669"/>
    <property type="project" value="UniProtKB-UniRule"/>
</dbReference>
<dbReference type="AlphaFoldDB" id="A0A2V3U0M7"/>
<dbReference type="EMBL" id="QJJK01000009">
    <property type="protein sequence ID" value="PXW55855.1"/>
    <property type="molecule type" value="Genomic_DNA"/>
</dbReference>
<comment type="function">
    <text evidence="2 10 12">Catalyzes the transfer of a dimethylallyl group onto the adenine at position 37 in tRNAs that read codons beginning with uridine, leading to the formation of N6-(dimethylallyl)adenosine (i(6)A).</text>
</comment>
<evidence type="ECO:0000256" key="1">
    <source>
        <dbReference type="ARBA" id="ARBA00001946"/>
    </source>
</evidence>
<keyword evidence="6 10" id="KW-0547">Nucleotide-binding</keyword>
<evidence type="ECO:0000256" key="3">
    <source>
        <dbReference type="ARBA" id="ARBA00005842"/>
    </source>
</evidence>
<evidence type="ECO:0000256" key="6">
    <source>
        <dbReference type="ARBA" id="ARBA00022741"/>
    </source>
</evidence>
<name>A0A2V3U0M7_9HYPH</name>
<dbReference type="EC" id="2.5.1.75" evidence="10"/>
<comment type="subunit">
    <text evidence="10">Monomer.</text>
</comment>
<evidence type="ECO:0000256" key="2">
    <source>
        <dbReference type="ARBA" id="ARBA00003213"/>
    </source>
</evidence>
<dbReference type="GO" id="GO:0006400">
    <property type="term" value="P:tRNA modification"/>
    <property type="evidence" value="ECO:0007669"/>
    <property type="project" value="TreeGrafter"/>
</dbReference>
<evidence type="ECO:0000313" key="15">
    <source>
        <dbReference type="Proteomes" id="UP000248021"/>
    </source>
</evidence>
<evidence type="ECO:0000256" key="4">
    <source>
        <dbReference type="ARBA" id="ARBA00022679"/>
    </source>
</evidence>